<dbReference type="EMBL" id="BJWL01000408">
    <property type="protein sequence ID" value="GFS42904.1"/>
    <property type="molecule type" value="Genomic_DNA"/>
</dbReference>
<sequence length="291" mass="33090">MVLIKHAINDVRGDQPNPDEPQSILRPRAKNIVLNPTILSEITGITNAEECIFISKPSQLKRYVNKRTMYDVISGESVVKITETIHLKKEFKFFHRNIAHNIIPKADHYNQVTTMDAFIVYKDAIDELLNLNYIILKEMADIQNHNTRALPYGALLTKVFNHFTVNLRGQRNQGISKGFSMNTIKKAIDFDSSKEEQDVEMEYENMHDFASVRAMVPFTQNEGALVDSNDQAQGQDEGDEMEYVDEDVQKGVHMETEFPMHGAYPAQEGTSHQEGTPTWVADFQASLGEIK</sequence>
<accession>A0A7J0DUX5</accession>
<reference evidence="2" key="1">
    <citation type="submission" date="2019-07" db="EMBL/GenBank/DDBJ databases">
        <title>De Novo Assembly of kiwifruit Actinidia rufa.</title>
        <authorList>
            <person name="Sugita-Konishi S."/>
            <person name="Sato K."/>
            <person name="Mori E."/>
            <person name="Abe Y."/>
            <person name="Kisaki G."/>
            <person name="Hamano K."/>
            <person name="Suezawa K."/>
            <person name="Otani M."/>
            <person name="Fukuda T."/>
            <person name="Manabe T."/>
            <person name="Gomi K."/>
            <person name="Tabuchi M."/>
            <person name="Akimitsu K."/>
            <person name="Kataoka I."/>
        </authorList>
    </citation>
    <scope>NUCLEOTIDE SEQUENCE [LARGE SCALE GENOMIC DNA]</scope>
    <source>
        <strain evidence="2">cv. Fuchu</strain>
    </source>
</reference>
<dbReference type="AlphaFoldDB" id="A0A7J0DUX5"/>
<dbReference type="Proteomes" id="UP000585474">
    <property type="component" value="Unassembled WGS sequence"/>
</dbReference>
<organism evidence="1 2">
    <name type="scientific">Actinidia rufa</name>
    <dbReference type="NCBI Taxonomy" id="165716"/>
    <lineage>
        <taxon>Eukaryota</taxon>
        <taxon>Viridiplantae</taxon>
        <taxon>Streptophyta</taxon>
        <taxon>Embryophyta</taxon>
        <taxon>Tracheophyta</taxon>
        <taxon>Spermatophyta</taxon>
        <taxon>Magnoliopsida</taxon>
        <taxon>eudicotyledons</taxon>
        <taxon>Gunneridae</taxon>
        <taxon>Pentapetalae</taxon>
        <taxon>asterids</taxon>
        <taxon>Ericales</taxon>
        <taxon>Actinidiaceae</taxon>
        <taxon>Actinidia</taxon>
    </lineage>
</organism>
<evidence type="ECO:0000313" key="2">
    <source>
        <dbReference type="Proteomes" id="UP000585474"/>
    </source>
</evidence>
<protein>
    <submittedName>
        <fullName evidence="1">Uncharacterized protein</fullName>
    </submittedName>
</protein>
<gene>
    <name evidence="1" type="ORF">Acr_00g0082430</name>
</gene>
<evidence type="ECO:0000313" key="1">
    <source>
        <dbReference type="EMBL" id="GFS42904.1"/>
    </source>
</evidence>
<name>A0A7J0DUX5_9ERIC</name>
<comment type="caution">
    <text evidence="1">The sequence shown here is derived from an EMBL/GenBank/DDBJ whole genome shotgun (WGS) entry which is preliminary data.</text>
</comment>
<keyword evidence="2" id="KW-1185">Reference proteome</keyword>
<dbReference type="OrthoDB" id="848707at2759"/>
<proteinExistence type="predicted"/>